<dbReference type="Gene3D" id="3.30.2010.10">
    <property type="entry name" value="Metalloproteases ('zincins'), catalytic domain"/>
    <property type="match status" value="1"/>
</dbReference>
<comment type="similarity">
    <text evidence="6">Belongs to the peptidase M48 family.</text>
</comment>
<gene>
    <name evidence="10" type="ORF">HY834_06690</name>
</gene>
<keyword evidence="3 6" id="KW-0378">Hydrolase</keyword>
<evidence type="ECO:0000256" key="5">
    <source>
        <dbReference type="ARBA" id="ARBA00023049"/>
    </source>
</evidence>
<evidence type="ECO:0000256" key="3">
    <source>
        <dbReference type="ARBA" id="ARBA00022801"/>
    </source>
</evidence>
<feature type="compositionally biased region" description="Pro residues" evidence="7">
    <location>
        <begin position="369"/>
        <end position="388"/>
    </location>
</feature>
<feature type="domain" description="Peptidase M48" evidence="9">
    <location>
        <begin position="174"/>
        <end position="345"/>
    </location>
</feature>
<dbReference type="Proteomes" id="UP000782610">
    <property type="component" value="Unassembled WGS sequence"/>
</dbReference>
<evidence type="ECO:0000256" key="8">
    <source>
        <dbReference type="SAM" id="Phobius"/>
    </source>
</evidence>
<evidence type="ECO:0000313" key="11">
    <source>
        <dbReference type="Proteomes" id="UP000782610"/>
    </source>
</evidence>
<keyword evidence="4 6" id="KW-0862">Zinc</keyword>
<evidence type="ECO:0000256" key="4">
    <source>
        <dbReference type="ARBA" id="ARBA00022833"/>
    </source>
</evidence>
<evidence type="ECO:0000313" key="10">
    <source>
        <dbReference type="EMBL" id="MBI4921421.1"/>
    </source>
</evidence>
<keyword evidence="8" id="KW-0812">Transmembrane</keyword>
<feature type="transmembrane region" description="Helical" evidence="8">
    <location>
        <begin position="105"/>
        <end position="128"/>
    </location>
</feature>
<dbReference type="GO" id="GO:0051603">
    <property type="term" value="P:proteolysis involved in protein catabolic process"/>
    <property type="evidence" value="ECO:0007669"/>
    <property type="project" value="TreeGrafter"/>
</dbReference>
<organism evidence="10 11">
    <name type="scientific">Devosia nanyangense</name>
    <dbReference type="NCBI Taxonomy" id="1228055"/>
    <lineage>
        <taxon>Bacteria</taxon>
        <taxon>Pseudomonadati</taxon>
        <taxon>Pseudomonadota</taxon>
        <taxon>Alphaproteobacteria</taxon>
        <taxon>Hyphomicrobiales</taxon>
        <taxon>Devosiaceae</taxon>
        <taxon>Devosia</taxon>
    </lineage>
</organism>
<name>A0A933L0S8_9HYPH</name>
<dbReference type="InterPro" id="IPR001915">
    <property type="entry name" value="Peptidase_M48"/>
</dbReference>
<keyword evidence="2" id="KW-0479">Metal-binding</keyword>
<reference evidence="10" key="1">
    <citation type="submission" date="2020-07" db="EMBL/GenBank/DDBJ databases">
        <title>Huge and variable diversity of episymbiotic CPR bacteria and DPANN archaea in groundwater ecosystems.</title>
        <authorList>
            <person name="He C.Y."/>
            <person name="Keren R."/>
            <person name="Whittaker M."/>
            <person name="Farag I.F."/>
            <person name="Doudna J."/>
            <person name="Cate J.H.D."/>
            <person name="Banfield J.F."/>
        </authorList>
    </citation>
    <scope>NUCLEOTIDE SEQUENCE</scope>
    <source>
        <strain evidence="10">NC_groundwater_1586_Pr3_B-0.1um_66_15</strain>
    </source>
</reference>
<dbReference type="EMBL" id="JACRAF010000020">
    <property type="protein sequence ID" value="MBI4921421.1"/>
    <property type="molecule type" value="Genomic_DNA"/>
</dbReference>
<feature type="region of interest" description="Disordered" evidence="7">
    <location>
        <begin position="365"/>
        <end position="388"/>
    </location>
</feature>
<dbReference type="InterPro" id="IPR051156">
    <property type="entry name" value="Mito/Outer_Membr_Metalloprot"/>
</dbReference>
<comment type="caution">
    <text evidence="10">The sequence shown here is derived from an EMBL/GenBank/DDBJ whole genome shotgun (WGS) entry which is preliminary data.</text>
</comment>
<dbReference type="GO" id="GO:0004222">
    <property type="term" value="F:metalloendopeptidase activity"/>
    <property type="evidence" value="ECO:0007669"/>
    <property type="project" value="InterPro"/>
</dbReference>
<evidence type="ECO:0000259" key="9">
    <source>
        <dbReference type="Pfam" id="PF01435"/>
    </source>
</evidence>
<dbReference type="AlphaFoldDB" id="A0A933L0S8"/>
<accession>A0A933L0S8</accession>
<evidence type="ECO:0000256" key="2">
    <source>
        <dbReference type="ARBA" id="ARBA00022723"/>
    </source>
</evidence>
<dbReference type="Pfam" id="PF01435">
    <property type="entry name" value="Peptidase_M48"/>
    <property type="match status" value="1"/>
</dbReference>
<dbReference type="PANTHER" id="PTHR22726">
    <property type="entry name" value="METALLOENDOPEPTIDASE OMA1"/>
    <property type="match status" value="1"/>
</dbReference>
<evidence type="ECO:0000256" key="1">
    <source>
        <dbReference type="ARBA" id="ARBA00022670"/>
    </source>
</evidence>
<sequence>MQFTARYQDGLIAETRDVRAVIDLAADPVALAIVDPQSREEIDRWPAAQTYLLHTRAMELRIGSRTRPAGARLAVSGIEEMRNALAVLPSLAKQQRRDGWAQVRLLTLATAALASVIVAYLFGVPLLADRLVELVPPGWETKIGDTAAAQIERSLTDGEGFVLCEPDRNSVANRAIARFADAAFDGLGSPFRPEVAVVRTDIPNAFALPGGRAYYFSALLQASRTPDEFAGVLAHELGHVYYRHGMESLIASSATGLLVGFVLGDMTGLSVAGIIGSTLIDNRFSRRAETQADTFAAETARRLGFQPSGLIDLLERVAKDDEFSKALSLFSSHPLTEERRRALEALSTPIADAKPAFTAAEWSAIRDMCPPPPPPPLPKPVTPGAPAP</sequence>
<comment type="cofactor">
    <cofactor evidence="6">
        <name>Zn(2+)</name>
        <dbReference type="ChEBI" id="CHEBI:29105"/>
    </cofactor>
    <text evidence="6">Binds 1 zinc ion per subunit.</text>
</comment>
<keyword evidence="8" id="KW-0472">Membrane</keyword>
<evidence type="ECO:0000256" key="6">
    <source>
        <dbReference type="RuleBase" id="RU003983"/>
    </source>
</evidence>
<dbReference type="PANTHER" id="PTHR22726:SF1">
    <property type="entry name" value="METALLOENDOPEPTIDASE OMA1, MITOCHONDRIAL"/>
    <property type="match status" value="1"/>
</dbReference>
<proteinExistence type="inferred from homology"/>
<keyword evidence="5 6" id="KW-0482">Metalloprotease</keyword>
<keyword evidence="8" id="KW-1133">Transmembrane helix</keyword>
<evidence type="ECO:0000256" key="7">
    <source>
        <dbReference type="SAM" id="MobiDB-lite"/>
    </source>
</evidence>
<protein>
    <submittedName>
        <fullName evidence="10">M48 family metallopeptidase</fullName>
    </submittedName>
</protein>
<dbReference type="GO" id="GO:0016020">
    <property type="term" value="C:membrane"/>
    <property type="evidence" value="ECO:0007669"/>
    <property type="project" value="TreeGrafter"/>
</dbReference>
<dbReference type="CDD" id="cd07332">
    <property type="entry name" value="M48C_Oma1_like"/>
    <property type="match status" value="1"/>
</dbReference>
<dbReference type="GO" id="GO:0046872">
    <property type="term" value="F:metal ion binding"/>
    <property type="evidence" value="ECO:0007669"/>
    <property type="project" value="UniProtKB-KW"/>
</dbReference>
<keyword evidence="1 6" id="KW-0645">Protease</keyword>